<feature type="domain" description="N-acetyltransferase" evidence="1">
    <location>
        <begin position="3"/>
        <end position="144"/>
    </location>
</feature>
<dbReference type="Gene3D" id="3.40.630.30">
    <property type="match status" value="1"/>
</dbReference>
<keyword evidence="3" id="KW-0808">Transferase</keyword>
<dbReference type="AlphaFoldDB" id="A0A2T4S7J8"/>
<dbReference type="InterPro" id="IPR000182">
    <property type="entry name" value="GNAT_dom"/>
</dbReference>
<proteinExistence type="predicted"/>
<dbReference type="Proteomes" id="UP000664081">
    <property type="component" value="Unassembled WGS sequence"/>
</dbReference>
<gene>
    <name evidence="3" type="ORF">BUZ61_12675</name>
    <name evidence="2" type="ORF">J3T88_12720</name>
</gene>
<dbReference type="EMBL" id="PZHR01000119">
    <property type="protein sequence ID" value="PTK57230.1"/>
    <property type="molecule type" value="Genomic_DNA"/>
</dbReference>
<dbReference type="Pfam" id="PF13673">
    <property type="entry name" value="Acetyltransf_10"/>
    <property type="match status" value="1"/>
</dbReference>
<reference evidence="3" key="2">
    <citation type="submission" date="2018-03" db="EMBL/GenBank/DDBJ databases">
        <authorList>
            <person name="Keele B.F."/>
        </authorList>
    </citation>
    <scope>NUCLEOTIDE SEQUENCE</scope>
    <source>
        <strain evidence="3">SNUC 4337</strain>
    </source>
</reference>
<dbReference type="Proteomes" id="UP000240400">
    <property type="component" value="Unassembled WGS sequence"/>
</dbReference>
<dbReference type="CDD" id="cd04301">
    <property type="entry name" value="NAT_SF"/>
    <property type="match status" value="1"/>
</dbReference>
<evidence type="ECO:0000313" key="4">
    <source>
        <dbReference type="Proteomes" id="UP000240400"/>
    </source>
</evidence>
<organism evidence="3 4">
    <name type="scientific">Staphylococcus nepalensis</name>
    <dbReference type="NCBI Taxonomy" id="214473"/>
    <lineage>
        <taxon>Bacteria</taxon>
        <taxon>Bacillati</taxon>
        <taxon>Bacillota</taxon>
        <taxon>Bacilli</taxon>
        <taxon>Bacillales</taxon>
        <taxon>Staphylococcaceae</taxon>
        <taxon>Staphylococcus</taxon>
    </lineage>
</organism>
<accession>A0A2T4S7J8</accession>
<dbReference type="OrthoDB" id="9796171at2"/>
<dbReference type="EMBL" id="JAFNLT010000013">
    <property type="protein sequence ID" value="MBO1228155.1"/>
    <property type="molecule type" value="Genomic_DNA"/>
</dbReference>
<reference evidence="2 5" key="3">
    <citation type="submission" date="2021-03" db="EMBL/GenBank/DDBJ databases">
        <title>Staphylococci and Mammaliicocci in bats.</title>
        <authorList>
            <person name="Fountain K."/>
        </authorList>
    </citation>
    <scope>NUCLEOTIDE SEQUENCE [LARGE SCALE GENOMIC DNA]</scope>
    <source>
        <strain evidence="2 5">18_1_E_SW</strain>
    </source>
</reference>
<dbReference type="SUPFAM" id="SSF55729">
    <property type="entry name" value="Acyl-CoA N-acyltransferases (Nat)"/>
    <property type="match status" value="1"/>
</dbReference>
<dbReference type="PROSITE" id="PS51186">
    <property type="entry name" value="GNAT"/>
    <property type="match status" value="1"/>
</dbReference>
<dbReference type="GO" id="GO:0016747">
    <property type="term" value="F:acyltransferase activity, transferring groups other than amino-acyl groups"/>
    <property type="evidence" value="ECO:0007669"/>
    <property type="project" value="InterPro"/>
</dbReference>
<reference evidence="3 4" key="1">
    <citation type="journal article" date="2016" name="Front. Microbiol.">
        <title>Comprehensive Phylogenetic Analysis of Bovine Non-aureus Staphylococci Species Based on Whole-Genome Sequencing.</title>
        <authorList>
            <person name="Naushad S."/>
            <person name="Barkema H.W."/>
            <person name="Luby C."/>
            <person name="Condas L.A."/>
            <person name="Nobrega D.B."/>
            <person name="Carson D.A."/>
            <person name="De Buck J."/>
        </authorList>
    </citation>
    <scope>NUCLEOTIDE SEQUENCE [LARGE SCALE GENOMIC DNA]</scope>
    <source>
        <strain evidence="3 4">SNUC 4337</strain>
    </source>
</reference>
<dbReference type="RefSeq" id="WP_096810629.1">
    <property type="nucleotide sequence ID" value="NZ_JAFNLP010000004.1"/>
</dbReference>
<name>A0A2T4S7J8_9STAP</name>
<comment type="caution">
    <text evidence="3">The sequence shown here is derived from an EMBL/GenBank/DDBJ whole genome shotgun (WGS) entry which is preliminary data.</text>
</comment>
<sequence>MRLEVKYTEELSNIELLEILKERVKIFVVEQKCIYQEIDDKDRNAQHVILYDENNIIAYTRIVTSENGISFGRVLVTQNYRKKGYGREIVQCTIDIIKKQYHHKFLKISGQAHLKTFYESFGFQANSKTYMEDGIPHIEFMMYI</sequence>
<protein>
    <submittedName>
        <fullName evidence="3">GNAT family N-acetyltransferase</fullName>
    </submittedName>
</protein>
<evidence type="ECO:0000313" key="3">
    <source>
        <dbReference type="EMBL" id="PTK57230.1"/>
    </source>
</evidence>
<keyword evidence="5" id="KW-1185">Reference proteome</keyword>
<evidence type="ECO:0000313" key="5">
    <source>
        <dbReference type="Proteomes" id="UP000664081"/>
    </source>
</evidence>
<evidence type="ECO:0000259" key="1">
    <source>
        <dbReference type="PROSITE" id="PS51186"/>
    </source>
</evidence>
<evidence type="ECO:0000313" key="2">
    <source>
        <dbReference type="EMBL" id="MBO1228155.1"/>
    </source>
</evidence>
<dbReference type="InterPro" id="IPR016181">
    <property type="entry name" value="Acyl_CoA_acyltransferase"/>
</dbReference>